<feature type="signal peptide" evidence="3">
    <location>
        <begin position="1"/>
        <end position="23"/>
    </location>
</feature>
<evidence type="ECO:0000256" key="1">
    <source>
        <dbReference type="ARBA" id="ARBA00022614"/>
    </source>
</evidence>
<evidence type="ECO:0000256" key="2">
    <source>
        <dbReference type="ARBA" id="ARBA00022737"/>
    </source>
</evidence>
<dbReference type="PANTHER" id="PTHR24369:SF161">
    <property type="entry name" value="LEUCINE-RICH REPEAT-CONTAINING PROTEIN 53"/>
    <property type="match status" value="1"/>
</dbReference>
<proteinExistence type="predicted"/>
<dbReference type="InterPro" id="IPR032675">
    <property type="entry name" value="LRR_dom_sf"/>
</dbReference>
<protein>
    <recommendedName>
        <fullName evidence="6">Leucine-rich repeat-containing protein 53</fullName>
    </recommendedName>
</protein>
<dbReference type="SMART" id="SM00369">
    <property type="entry name" value="LRR_TYP"/>
    <property type="match status" value="4"/>
</dbReference>
<reference evidence="4 5" key="1">
    <citation type="submission" date="2022-11" db="EMBL/GenBank/DDBJ databases">
        <title>Whole genome sequence of Eschrichtius robustus ER-17-0199.</title>
        <authorList>
            <person name="Bruniche-Olsen A."/>
            <person name="Black A.N."/>
            <person name="Fields C.J."/>
            <person name="Walden K."/>
            <person name="Dewoody J.A."/>
        </authorList>
    </citation>
    <scope>NUCLEOTIDE SEQUENCE [LARGE SCALE GENOMIC DNA]</scope>
    <source>
        <strain evidence="4">ER-17-0199</strain>
        <tissue evidence="4">Blubber</tissue>
    </source>
</reference>
<organism evidence="4 5">
    <name type="scientific">Eschrichtius robustus</name>
    <name type="common">California gray whale</name>
    <name type="synonym">Eschrichtius gibbosus</name>
    <dbReference type="NCBI Taxonomy" id="9764"/>
    <lineage>
        <taxon>Eukaryota</taxon>
        <taxon>Metazoa</taxon>
        <taxon>Chordata</taxon>
        <taxon>Craniata</taxon>
        <taxon>Vertebrata</taxon>
        <taxon>Euteleostomi</taxon>
        <taxon>Mammalia</taxon>
        <taxon>Eutheria</taxon>
        <taxon>Laurasiatheria</taxon>
        <taxon>Artiodactyla</taxon>
        <taxon>Whippomorpha</taxon>
        <taxon>Cetacea</taxon>
        <taxon>Mysticeti</taxon>
        <taxon>Eschrichtiidae</taxon>
        <taxon>Eschrichtius</taxon>
    </lineage>
</organism>
<keyword evidence="1" id="KW-0433">Leucine-rich repeat</keyword>
<evidence type="ECO:0000313" key="4">
    <source>
        <dbReference type="EMBL" id="KAJ8793443.1"/>
    </source>
</evidence>
<dbReference type="InterPro" id="IPR003591">
    <property type="entry name" value="Leu-rich_rpt_typical-subtyp"/>
</dbReference>
<comment type="caution">
    <text evidence="4">The sequence shown here is derived from an EMBL/GenBank/DDBJ whole genome shotgun (WGS) entry which is preliminary data.</text>
</comment>
<keyword evidence="5" id="KW-1185">Reference proteome</keyword>
<evidence type="ECO:0000256" key="3">
    <source>
        <dbReference type="SAM" id="SignalP"/>
    </source>
</evidence>
<dbReference type="InterPro" id="IPR050541">
    <property type="entry name" value="LRR_TM_domain-containing"/>
</dbReference>
<keyword evidence="2" id="KW-0677">Repeat</keyword>
<dbReference type="AlphaFoldDB" id="A0AB34HML1"/>
<dbReference type="GO" id="GO:0005886">
    <property type="term" value="C:plasma membrane"/>
    <property type="evidence" value="ECO:0007669"/>
    <property type="project" value="TreeGrafter"/>
</dbReference>
<sequence>MAHLFALMLQLVAACPASCVVCAKDVTLCHQITYIVESTNLSLLFNLALLSLSRNGIEDVREDALHTLSKLRMSLLEHNQTSSSSLTDHSFSKLHSLQVLALSNNALRALQGSWFRNTRGLTRLQLDGNQVTKLTDSSLGGTDLHSLRHLDLSNNCISYIGKDAFRPLPRLQEVVLPDVFTPLKQLILLSLDKNQWSCTCDLYPPCLVLKKLRKVFCSHAQECQGPKLSAIHHGCGHCKGCAKAVRD</sequence>
<dbReference type="Proteomes" id="UP001159641">
    <property type="component" value="Unassembled WGS sequence"/>
</dbReference>
<dbReference type="SUPFAM" id="SSF52058">
    <property type="entry name" value="L domain-like"/>
    <property type="match status" value="1"/>
</dbReference>
<dbReference type="EMBL" id="JAIQCJ010000966">
    <property type="protein sequence ID" value="KAJ8793443.1"/>
    <property type="molecule type" value="Genomic_DNA"/>
</dbReference>
<dbReference type="Pfam" id="PF13855">
    <property type="entry name" value="LRR_8"/>
    <property type="match status" value="1"/>
</dbReference>
<evidence type="ECO:0000313" key="5">
    <source>
        <dbReference type="Proteomes" id="UP001159641"/>
    </source>
</evidence>
<accession>A0AB34HML1</accession>
<feature type="chain" id="PRO_5044245688" description="Leucine-rich repeat-containing protein 53" evidence="3">
    <location>
        <begin position="24"/>
        <end position="247"/>
    </location>
</feature>
<name>A0AB34HML1_ESCRO</name>
<gene>
    <name evidence="4" type="ORF">J1605_019277</name>
</gene>
<dbReference type="PROSITE" id="PS51450">
    <property type="entry name" value="LRR"/>
    <property type="match status" value="1"/>
</dbReference>
<dbReference type="PANTHER" id="PTHR24369">
    <property type="entry name" value="ANTIGEN BSP, PUTATIVE-RELATED"/>
    <property type="match status" value="1"/>
</dbReference>
<keyword evidence="3" id="KW-0732">Signal</keyword>
<dbReference type="InterPro" id="IPR001611">
    <property type="entry name" value="Leu-rich_rpt"/>
</dbReference>
<evidence type="ECO:0008006" key="6">
    <source>
        <dbReference type="Google" id="ProtNLM"/>
    </source>
</evidence>
<dbReference type="Gene3D" id="3.80.10.10">
    <property type="entry name" value="Ribonuclease Inhibitor"/>
    <property type="match status" value="1"/>
</dbReference>